<evidence type="ECO:0000313" key="1">
    <source>
        <dbReference type="EMBL" id="TLD41264.1"/>
    </source>
</evidence>
<name>A0A533Q997_9BACT</name>
<reference evidence="1 2" key="1">
    <citation type="submission" date="2019-04" db="EMBL/GenBank/DDBJ databases">
        <title>Genome of a novel bacterium Candidatus Jettenia ecosi reconstructed from metagenome of an anammox bioreactor.</title>
        <authorList>
            <person name="Mardanov A.V."/>
            <person name="Beletsky A.V."/>
            <person name="Ravin N.V."/>
            <person name="Botchkova E.A."/>
            <person name="Litti Y.V."/>
            <person name="Nozhevnikova A.N."/>
        </authorList>
    </citation>
    <scope>NUCLEOTIDE SEQUENCE [LARGE SCALE GENOMIC DNA]</scope>
    <source>
        <strain evidence="1">J2</strain>
    </source>
</reference>
<dbReference type="Proteomes" id="UP000319783">
    <property type="component" value="Unassembled WGS sequence"/>
</dbReference>
<proteinExistence type="predicted"/>
<gene>
    <name evidence="1" type="ORF">JETT_2468</name>
</gene>
<dbReference type="AlphaFoldDB" id="A0A533Q997"/>
<organism evidence="1 2">
    <name type="scientific">Candidatus Jettenia ecosi</name>
    <dbReference type="NCBI Taxonomy" id="2494326"/>
    <lineage>
        <taxon>Bacteria</taxon>
        <taxon>Pseudomonadati</taxon>
        <taxon>Planctomycetota</taxon>
        <taxon>Candidatus Brocadiia</taxon>
        <taxon>Candidatus Brocadiales</taxon>
        <taxon>Candidatus Brocadiaceae</taxon>
        <taxon>Candidatus Jettenia</taxon>
    </lineage>
</organism>
<dbReference type="EMBL" id="SULG01000055">
    <property type="protein sequence ID" value="TLD41264.1"/>
    <property type="molecule type" value="Genomic_DNA"/>
</dbReference>
<accession>A0A533Q997</accession>
<sequence>MRDAGVVFWGEILFPRKWKLKWYKKENTGKMLLWVEPYPLKYIYW</sequence>
<comment type="caution">
    <text evidence="1">The sequence shown here is derived from an EMBL/GenBank/DDBJ whole genome shotgun (WGS) entry which is preliminary data.</text>
</comment>
<protein>
    <submittedName>
        <fullName evidence="1">Uncharacterized protein</fullName>
    </submittedName>
</protein>
<evidence type="ECO:0000313" key="2">
    <source>
        <dbReference type="Proteomes" id="UP000319783"/>
    </source>
</evidence>